<name>D6XWE7_BACIE</name>
<dbReference type="eggNOG" id="COG0786">
    <property type="taxonomic scope" value="Bacteria"/>
</dbReference>
<accession>D6XWE7</accession>
<organism evidence="2 3">
    <name type="scientific">Bacillus selenitireducens (strain ATCC 700615 / DSM 15326 / MLS10)</name>
    <dbReference type="NCBI Taxonomy" id="439292"/>
    <lineage>
        <taxon>Bacteria</taxon>
        <taxon>Bacillati</taxon>
        <taxon>Bacillota</taxon>
        <taxon>Bacilli</taxon>
        <taxon>Bacillales</taxon>
        <taxon>Bacillaceae</taxon>
        <taxon>Salisediminibacterium</taxon>
    </lineage>
</organism>
<sequence>MELDVVSGVMRAIFFTFILISVFLLIGAYLRAKVKIIQNLFLPASVVGGLLGLILGPIVLRDYAVLPIPDDWLMIASLLPGLLIVPVVASVPLGLKMKQTKSSEEGGSGSNGSRAIVIMFLILGIIAYAQTFYSLSVASVFKNVFSMEGIYPTFGTELSAGFTGGHGTAGVIGSLLQSMDQPYWNTAQGVTTTVATVGIISGILIGILFINIAVRKGFTTFVQSGSDMQGGIRTGLNADEASQESAGHETTNSSSIDSMGFHLALILMVSGLAFGIRYVFDVNNVLILNMIPEWAYAILLMYGVWGIMIKMKLDWIVDVKTKTKIASTFTEYAVVAAIISLPIQAVFALILPLSIILIGGLAITVLLAYFLSKRYFKEYWFEKSMAILGTNTGVFLTGLLLLKMVDPDLKSPVLRDYSISYSLNSLIGFVLFPLAFGFLIAYGYTSAILLYGSLGMLFVIGLIIVGKKDKQEVQSI</sequence>
<dbReference type="GO" id="GO:0015813">
    <property type="term" value="P:L-glutamate transmembrane transport"/>
    <property type="evidence" value="ECO:0007669"/>
    <property type="project" value="InterPro"/>
</dbReference>
<feature type="transmembrane region" description="Helical" evidence="1">
    <location>
        <begin position="72"/>
        <end position="95"/>
    </location>
</feature>
<dbReference type="EMBL" id="CP001791">
    <property type="protein sequence ID" value="ADH97789.1"/>
    <property type="molecule type" value="Genomic_DNA"/>
</dbReference>
<dbReference type="RefSeq" id="WP_013171218.1">
    <property type="nucleotide sequence ID" value="NC_014219.1"/>
</dbReference>
<dbReference type="PANTHER" id="PTHR36178:SF1">
    <property type="entry name" value="SODIUM_GLUTAMATE SYMPORTER"/>
    <property type="match status" value="1"/>
</dbReference>
<dbReference type="OrthoDB" id="9801557at2"/>
<dbReference type="GO" id="GO:0016020">
    <property type="term" value="C:membrane"/>
    <property type="evidence" value="ECO:0007669"/>
    <property type="project" value="InterPro"/>
</dbReference>
<dbReference type="STRING" id="439292.Bsel_0245"/>
<feature type="transmembrane region" description="Helical" evidence="1">
    <location>
        <begin position="329"/>
        <end position="347"/>
    </location>
</feature>
<keyword evidence="1" id="KW-1133">Transmembrane helix</keyword>
<feature type="transmembrane region" description="Helical" evidence="1">
    <location>
        <begin position="261"/>
        <end position="280"/>
    </location>
</feature>
<proteinExistence type="predicted"/>
<dbReference type="GO" id="GO:0015501">
    <property type="term" value="F:glutamate:sodium symporter activity"/>
    <property type="evidence" value="ECO:0007669"/>
    <property type="project" value="InterPro"/>
</dbReference>
<feature type="transmembrane region" description="Helical" evidence="1">
    <location>
        <begin position="422"/>
        <end position="441"/>
    </location>
</feature>
<evidence type="ECO:0000256" key="1">
    <source>
        <dbReference type="SAM" id="Phobius"/>
    </source>
</evidence>
<feature type="transmembrane region" description="Helical" evidence="1">
    <location>
        <begin position="12"/>
        <end position="32"/>
    </location>
</feature>
<feature type="transmembrane region" description="Helical" evidence="1">
    <location>
        <begin position="39"/>
        <end position="60"/>
    </location>
</feature>
<feature type="transmembrane region" description="Helical" evidence="1">
    <location>
        <begin position="286"/>
        <end position="308"/>
    </location>
</feature>
<evidence type="ECO:0000313" key="2">
    <source>
        <dbReference type="EMBL" id="ADH97789.1"/>
    </source>
</evidence>
<dbReference type="Proteomes" id="UP000000271">
    <property type="component" value="Chromosome"/>
</dbReference>
<dbReference type="KEGG" id="bse:Bsel_0245"/>
<protein>
    <submittedName>
        <fullName evidence="2">Sodium/glutamate symporter</fullName>
    </submittedName>
</protein>
<reference evidence="2" key="1">
    <citation type="submission" date="2009-10" db="EMBL/GenBank/DDBJ databases">
        <title>Complete sequence of Bacillus selenitireducens MLS10.</title>
        <authorList>
            <consortium name="US DOE Joint Genome Institute"/>
            <person name="Lucas S."/>
            <person name="Copeland A."/>
            <person name="Lapidus A."/>
            <person name="Glavina del Rio T."/>
            <person name="Dalin E."/>
            <person name="Tice H."/>
            <person name="Bruce D."/>
            <person name="Goodwin L."/>
            <person name="Pitluck S."/>
            <person name="Sims D."/>
            <person name="Brettin T."/>
            <person name="Detter J.C."/>
            <person name="Han C."/>
            <person name="Larimer F."/>
            <person name="Land M."/>
            <person name="Hauser L."/>
            <person name="Kyrpides N."/>
            <person name="Ovchinnikova G."/>
            <person name="Stolz J."/>
        </authorList>
    </citation>
    <scope>NUCLEOTIDE SEQUENCE [LARGE SCALE GENOMIC DNA]</scope>
    <source>
        <strain evidence="2">MLS10</strain>
    </source>
</reference>
<gene>
    <name evidence="2" type="ordered locus">Bsel_0245</name>
</gene>
<feature type="transmembrane region" description="Helical" evidence="1">
    <location>
        <begin position="353"/>
        <end position="372"/>
    </location>
</feature>
<evidence type="ECO:0000313" key="3">
    <source>
        <dbReference type="Proteomes" id="UP000000271"/>
    </source>
</evidence>
<feature type="transmembrane region" description="Helical" evidence="1">
    <location>
        <begin position="448"/>
        <end position="466"/>
    </location>
</feature>
<dbReference type="HOGENOM" id="CLU_034503_0_0_9"/>
<dbReference type="AlphaFoldDB" id="D6XWE7"/>
<feature type="transmembrane region" description="Helical" evidence="1">
    <location>
        <begin position="116"/>
        <end position="141"/>
    </location>
</feature>
<feature type="transmembrane region" description="Helical" evidence="1">
    <location>
        <begin position="194"/>
        <end position="214"/>
    </location>
</feature>
<dbReference type="Pfam" id="PF03616">
    <property type="entry name" value="Glt_symporter"/>
    <property type="match status" value="1"/>
</dbReference>
<keyword evidence="1" id="KW-0812">Transmembrane</keyword>
<dbReference type="InterPro" id="IPR004445">
    <property type="entry name" value="GltS"/>
</dbReference>
<keyword evidence="1" id="KW-0472">Membrane</keyword>
<feature type="transmembrane region" description="Helical" evidence="1">
    <location>
        <begin position="384"/>
        <end position="402"/>
    </location>
</feature>
<dbReference type="PANTHER" id="PTHR36178">
    <property type="entry name" value="SLR0625 PROTEIN"/>
    <property type="match status" value="1"/>
</dbReference>
<keyword evidence="3" id="KW-1185">Reference proteome</keyword>